<sequence length="30" mass="3350">YDGLGWGILRTLKKGWPHGLGKVDKELAQI</sequence>
<gene>
    <name evidence="1" type="ORF">GSTENG00036435001</name>
</gene>
<proteinExistence type="predicted"/>
<feature type="non-terminal residue" evidence="1">
    <location>
        <position position="1"/>
    </location>
</feature>
<name>Q4RC55_TETNG</name>
<comment type="caution">
    <text evidence="1">The sequence shown here is derived from an EMBL/GenBank/DDBJ whole genome shotgun (WGS) entry which is preliminary data.</text>
</comment>
<dbReference type="EMBL" id="CAAE01019805">
    <property type="protein sequence ID" value="CAG14028.1"/>
    <property type="molecule type" value="Genomic_DNA"/>
</dbReference>
<protein>
    <submittedName>
        <fullName evidence="1">(spotted green pufferfish) hypothetical protein</fullName>
    </submittedName>
</protein>
<dbReference type="AlphaFoldDB" id="Q4RC55"/>
<evidence type="ECO:0000313" key="1">
    <source>
        <dbReference type="EMBL" id="CAG14028.1"/>
    </source>
</evidence>
<reference evidence="1" key="2">
    <citation type="submission" date="2004-02" db="EMBL/GenBank/DDBJ databases">
        <authorList>
            <consortium name="Genoscope"/>
            <consortium name="Whitehead Institute Centre for Genome Research"/>
        </authorList>
    </citation>
    <scope>NUCLEOTIDE SEQUENCE</scope>
</reference>
<organism evidence="1">
    <name type="scientific">Tetraodon nigroviridis</name>
    <name type="common">Spotted green pufferfish</name>
    <name type="synonym">Chelonodon nigroviridis</name>
    <dbReference type="NCBI Taxonomy" id="99883"/>
    <lineage>
        <taxon>Eukaryota</taxon>
        <taxon>Metazoa</taxon>
        <taxon>Chordata</taxon>
        <taxon>Craniata</taxon>
        <taxon>Vertebrata</taxon>
        <taxon>Euteleostomi</taxon>
        <taxon>Actinopterygii</taxon>
        <taxon>Neopterygii</taxon>
        <taxon>Teleostei</taxon>
        <taxon>Neoteleostei</taxon>
        <taxon>Acanthomorphata</taxon>
        <taxon>Eupercaria</taxon>
        <taxon>Tetraodontiformes</taxon>
        <taxon>Tetradontoidea</taxon>
        <taxon>Tetraodontidae</taxon>
        <taxon>Tetraodon</taxon>
    </lineage>
</organism>
<reference evidence="1" key="1">
    <citation type="journal article" date="2004" name="Nature">
        <title>Genome duplication in the teleost fish Tetraodon nigroviridis reveals the early vertebrate proto-karyotype.</title>
        <authorList>
            <person name="Jaillon O."/>
            <person name="Aury J.-M."/>
            <person name="Brunet F."/>
            <person name="Petit J.-L."/>
            <person name="Stange-Thomann N."/>
            <person name="Mauceli E."/>
            <person name="Bouneau L."/>
            <person name="Fischer C."/>
            <person name="Ozouf-Costaz C."/>
            <person name="Bernot A."/>
            <person name="Nicaud S."/>
            <person name="Jaffe D."/>
            <person name="Fisher S."/>
            <person name="Lutfalla G."/>
            <person name="Dossat C."/>
            <person name="Segurens B."/>
            <person name="Dasilva C."/>
            <person name="Salanoubat M."/>
            <person name="Levy M."/>
            <person name="Boudet N."/>
            <person name="Castellano S."/>
            <person name="Anthouard V."/>
            <person name="Jubin C."/>
            <person name="Castelli V."/>
            <person name="Katinka M."/>
            <person name="Vacherie B."/>
            <person name="Biemont C."/>
            <person name="Skalli Z."/>
            <person name="Cattolico L."/>
            <person name="Poulain J."/>
            <person name="De Berardinis V."/>
            <person name="Cruaud C."/>
            <person name="Duprat S."/>
            <person name="Brottier P."/>
            <person name="Coutanceau J.-P."/>
            <person name="Gouzy J."/>
            <person name="Parra G."/>
            <person name="Lardier G."/>
            <person name="Chapple C."/>
            <person name="McKernan K.J."/>
            <person name="McEwan P."/>
            <person name="Bosak S."/>
            <person name="Kellis M."/>
            <person name="Volff J.-N."/>
            <person name="Guigo R."/>
            <person name="Zody M.C."/>
            <person name="Mesirov J."/>
            <person name="Lindblad-Toh K."/>
            <person name="Birren B."/>
            <person name="Nusbaum C."/>
            <person name="Kahn D."/>
            <person name="Robinson-Rechavi M."/>
            <person name="Laudet V."/>
            <person name="Schachter V."/>
            <person name="Quetier F."/>
            <person name="Saurin W."/>
            <person name="Scarpelli C."/>
            <person name="Wincker P."/>
            <person name="Lander E.S."/>
            <person name="Weissenbach J."/>
            <person name="Roest Crollius H."/>
        </authorList>
    </citation>
    <scope>NUCLEOTIDE SEQUENCE [LARGE SCALE GENOMIC DNA]</scope>
</reference>
<accession>Q4RC55</accession>
<dbReference type="KEGG" id="tng:GSTEN00036435G001"/>